<dbReference type="PANTHER" id="PTHR10133">
    <property type="entry name" value="DNA POLYMERASE I"/>
    <property type="match status" value="1"/>
</dbReference>
<keyword evidence="11" id="KW-1185">Reference proteome</keyword>
<keyword evidence="4" id="KW-0548">Nucleotidyltransferase</keyword>
<dbReference type="GO" id="GO:0006261">
    <property type="term" value="P:DNA-templated DNA replication"/>
    <property type="evidence" value="ECO:0007669"/>
    <property type="project" value="InterPro"/>
</dbReference>
<dbReference type="PROSITE" id="PS00447">
    <property type="entry name" value="DNA_POLYMERASE_A"/>
    <property type="match status" value="1"/>
</dbReference>
<dbReference type="GO" id="GO:0003677">
    <property type="term" value="F:DNA binding"/>
    <property type="evidence" value="ECO:0007669"/>
    <property type="project" value="UniProtKB-KW"/>
</dbReference>
<dbReference type="PRINTS" id="PR00868">
    <property type="entry name" value="DNAPOLI"/>
</dbReference>
<reference evidence="10 11" key="1">
    <citation type="journal article" date="2015" name="Genome Announc.">
        <title>Expanding the biotechnology potential of lactobacilli through comparative genomics of 213 strains and associated genera.</title>
        <authorList>
            <person name="Sun Z."/>
            <person name="Harris H.M."/>
            <person name="McCann A."/>
            <person name="Guo C."/>
            <person name="Argimon S."/>
            <person name="Zhang W."/>
            <person name="Yang X."/>
            <person name="Jeffery I.B."/>
            <person name="Cooney J.C."/>
            <person name="Kagawa T.F."/>
            <person name="Liu W."/>
            <person name="Song Y."/>
            <person name="Salvetti E."/>
            <person name="Wrobel A."/>
            <person name="Rasinkangas P."/>
            <person name="Parkhill J."/>
            <person name="Rea M.C."/>
            <person name="O'Sullivan O."/>
            <person name="Ritari J."/>
            <person name="Douillard F.P."/>
            <person name="Paul Ross R."/>
            <person name="Yang R."/>
            <person name="Briner A.E."/>
            <person name="Felis G.E."/>
            <person name="de Vos W.M."/>
            <person name="Barrangou R."/>
            <person name="Klaenhammer T.R."/>
            <person name="Caufield P.W."/>
            <person name="Cui Y."/>
            <person name="Zhang H."/>
            <person name="O'Toole P.W."/>
        </authorList>
    </citation>
    <scope>NUCLEOTIDE SEQUENCE [LARGE SCALE GENOMIC DNA]</scope>
    <source>
        <strain evidence="10 11">DSM 21115</strain>
    </source>
</reference>
<gene>
    <name evidence="10" type="ORF">DY78_GL002834</name>
</gene>
<dbReference type="InterPro" id="IPR043502">
    <property type="entry name" value="DNA/RNA_pol_sf"/>
</dbReference>
<dbReference type="Gene3D" id="1.10.150.20">
    <property type="entry name" value="5' to 3' exonuclease, C-terminal subdomain"/>
    <property type="match status" value="1"/>
</dbReference>
<dbReference type="InterPro" id="IPR019760">
    <property type="entry name" value="DNA-dir_DNA_pol_A_CS"/>
</dbReference>
<evidence type="ECO:0000256" key="6">
    <source>
        <dbReference type="ARBA" id="ARBA00022932"/>
    </source>
</evidence>
<evidence type="ECO:0000256" key="5">
    <source>
        <dbReference type="ARBA" id="ARBA00022705"/>
    </source>
</evidence>
<keyword evidence="6" id="KW-0239">DNA-directed DNA polymerase</keyword>
<evidence type="ECO:0000313" key="11">
    <source>
        <dbReference type="Proteomes" id="UP000050920"/>
    </source>
</evidence>
<keyword evidence="5" id="KW-0235">DNA replication</keyword>
<dbReference type="InterPro" id="IPR001098">
    <property type="entry name" value="DNA-dir_DNA_pol_A_palm_dom"/>
</dbReference>
<evidence type="ECO:0000256" key="3">
    <source>
        <dbReference type="ARBA" id="ARBA00022679"/>
    </source>
</evidence>
<dbReference type="GO" id="GO:0006302">
    <property type="term" value="P:double-strand break repair"/>
    <property type="evidence" value="ECO:0007669"/>
    <property type="project" value="TreeGrafter"/>
</dbReference>
<accession>A0A0R2NQ44</accession>
<dbReference type="EC" id="2.7.7.7" evidence="2"/>
<evidence type="ECO:0000256" key="7">
    <source>
        <dbReference type="ARBA" id="ARBA00023125"/>
    </source>
</evidence>
<evidence type="ECO:0000256" key="2">
    <source>
        <dbReference type="ARBA" id="ARBA00012417"/>
    </source>
</evidence>
<evidence type="ECO:0000256" key="4">
    <source>
        <dbReference type="ARBA" id="ARBA00022695"/>
    </source>
</evidence>
<comment type="caution">
    <text evidence="10">The sequence shown here is derived from an EMBL/GenBank/DDBJ whole genome shotgun (WGS) entry which is preliminary data.</text>
</comment>
<protein>
    <recommendedName>
        <fullName evidence="2">DNA-directed DNA polymerase</fullName>
        <ecNumber evidence="2">2.7.7.7</ecNumber>
    </recommendedName>
</protein>
<feature type="domain" description="DNA-directed DNA polymerase family A palm" evidence="9">
    <location>
        <begin position="195"/>
        <end position="390"/>
    </location>
</feature>
<organism evidence="10 11">
    <name type="scientific">Lactiplantibacillus fabifermentans DSM 21115</name>
    <dbReference type="NCBI Taxonomy" id="1413187"/>
    <lineage>
        <taxon>Bacteria</taxon>
        <taxon>Bacillati</taxon>
        <taxon>Bacillota</taxon>
        <taxon>Bacilli</taxon>
        <taxon>Lactobacillales</taxon>
        <taxon>Lactobacillaceae</taxon>
        <taxon>Lactiplantibacillus</taxon>
    </lineage>
</organism>
<dbReference type="EMBL" id="AYGX02000066">
    <property type="protein sequence ID" value="KRO27841.1"/>
    <property type="molecule type" value="Genomic_DNA"/>
</dbReference>
<comment type="similarity">
    <text evidence="1">Belongs to the DNA polymerase type-A family.</text>
</comment>
<evidence type="ECO:0000256" key="8">
    <source>
        <dbReference type="ARBA" id="ARBA00049244"/>
    </source>
</evidence>
<sequence length="428" mass="48254">MNKSEENVGTLPLPTLKRLGFLPENFDGSKYTSQSWTNYINSIGMGKALYVQTLAEPIIQQLNHEAIILDYKKWATIGMKSWLNARQLVLSKIQEQLGIGMYSAREDDQIVEHARRKGVCIPSLNFQWLIEHRNDAPIIKLLLQKKNLDMKIFQWSKLSKFQNRDGEVSLSGAWNGYSSYSGRFTARNLAMAALPKEMRQCYRAPRVRGKPGVYLSLDANQIELRLLAGAAQATRLLGQFQNGIDIHKYFTSRLLGIPEREVTDTERKLGKSLVYAFLYGAGKSKLDKIITKSNMRIIQAPSELLTTLYPQLMSLVDSFRDGDVLYYALQPTNVEPRIGPTWMQSSSKQNLPVQSATSMLMKQVMTQINDKVKVVNVIHDEFICLCCFDEVDEIKAIIQDGFVQATRSLGMALPASNLLEATILGGYA</sequence>
<dbReference type="Pfam" id="PF00476">
    <property type="entry name" value="DNA_pol_A"/>
    <property type="match status" value="1"/>
</dbReference>
<dbReference type="SMART" id="SM00482">
    <property type="entry name" value="POLAc"/>
    <property type="match status" value="1"/>
</dbReference>
<keyword evidence="3" id="KW-0808">Transferase</keyword>
<evidence type="ECO:0000256" key="1">
    <source>
        <dbReference type="ARBA" id="ARBA00007705"/>
    </source>
</evidence>
<dbReference type="GO" id="GO:0003887">
    <property type="term" value="F:DNA-directed DNA polymerase activity"/>
    <property type="evidence" value="ECO:0007669"/>
    <property type="project" value="UniProtKB-KW"/>
</dbReference>
<dbReference type="PANTHER" id="PTHR10133:SF27">
    <property type="entry name" value="DNA POLYMERASE NU"/>
    <property type="match status" value="1"/>
</dbReference>
<dbReference type="Gene3D" id="3.30.70.370">
    <property type="match status" value="1"/>
</dbReference>
<evidence type="ECO:0000313" key="10">
    <source>
        <dbReference type="EMBL" id="KRO27841.1"/>
    </source>
</evidence>
<proteinExistence type="inferred from homology"/>
<keyword evidence="7" id="KW-0238">DNA-binding</keyword>
<dbReference type="SUPFAM" id="SSF56672">
    <property type="entry name" value="DNA/RNA polymerases"/>
    <property type="match status" value="1"/>
</dbReference>
<comment type="catalytic activity">
    <reaction evidence="8">
        <text>DNA(n) + a 2'-deoxyribonucleoside 5'-triphosphate = DNA(n+1) + diphosphate</text>
        <dbReference type="Rhea" id="RHEA:22508"/>
        <dbReference type="Rhea" id="RHEA-COMP:17339"/>
        <dbReference type="Rhea" id="RHEA-COMP:17340"/>
        <dbReference type="ChEBI" id="CHEBI:33019"/>
        <dbReference type="ChEBI" id="CHEBI:61560"/>
        <dbReference type="ChEBI" id="CHEBI:173112"/>
        <dbReference type="EC" id="2.7.7.7"/>
    </reaction>
</comment>
<dbReference type="AlphaFoldDB" id="A0A0R2NQ44"/>
<dbReference type="InterPro" id="IPR002298">
    <property type="entry name" value="DNA_polymerase_A"/>
</dbReference>
<dbReference type="Proteomes" id="UP000050920">
    <property type="component" value="Unassembled WGS sequence"/>
</dbReference>
<name>A0A0R2NQ44_9LACO</name>
<evidence type="ECO:0000259" key="9">
    <source>
        <dbReference type="SMART" id="SM00482"/>
    </source>
</evidence>